<evidence type="ECO:0000256" key="4">
    <source>
        <dbReference type="ARBA" id="ARBA00023163"/>
    </source>
</evidence>
<dbReference type="InterPro" id="IPR005119">
    <property type="entry name" value="LysR_subst-bd"/>
</dbReference>
<evidence type="ECO:0000256" key="1">
    <source>
        <dbReference type="ARBA" id="ARBA00009437"/>
    </source>
</evidence>
<dbReference type="CDD" id="cd08422">
    <property type="entry name" value="PBP2_CrgA_like"/>
    <property type="match status" value="1"/>
</dbReference>
<reference evidence="6 7" key="2">
    <citation type="submission" date="2018-03" db="EMBL/GenBank/DDBJ databases">
        <title>Draft genome of Pseudomonas putida strain KH-18-2.</title>
        <authorList>
            <person name="Yoshizawa S."/>
            <person name="Khan N.H."/>
            <person name="Nishimura M."/>
            <person name="Chiura H.X."/>
            <person name="Ogura Y."/>
            <person name="Hayashi T."/>
            <person name="Kogure K."/>
        </authorList>
    </citation>
    <scope>NUCLEOTIDE SEQUENCE [LARGE SCALE GENOMIC DNA]</scope>
    <source>
        <strain evidence="6 7">KH-18-2</strain>
    </source>
</reference>
<reference evidence="6 7" key="1">
    <citation type="submission" date="2016-08" db="EMBL/GenBank/DDBJ databases">
        <authorList>
            <person name="Seilhamer J.J."/>
        </authorList>
    </citation>
    <scope>NUCLEOTIDE SEQUENCE [LARGE SCALE GENOMIC DNA]</scope>
    <source>
        <strain evidence="6 7">KH-18-2</strain>
    </source>
</reference>
<dbReference type="EMBL" id="MING01000087">
    <property type="protein sequence ID" value="POF99609.1"/>
    <property type="molecule type" value="Genomic_DNA"/>
</dbReference>
<evidence type="ECO:0000259" key="5">
    <source>
        <dbReference type="PROSITE" id="PS50931"/>
    </source>
</evidence>
<dbReference type="Gene3D" id="3.40.190.290">
    <property type="match status" value="1"/>
</dbReference>
<dbReference type="InterPro" id="IPR058163">
    <property type="entry name" value="LysR-type_TF_proteobact-type"/>
</dbReference>
<proteinExistence type="inferred from homology"/>
<dbReference type="GO" id="GO:0006351">
    <property type="term" value="P:DNA-templated transcription"/>
    <property type="evidence" value="ECO:0007669"/>
    <property type="project" value="TreeGrafter"/>
</dbReference>
<evidence type="ECO:0000256" key="3">
    <source>
        <dbReference type="ARBA" id="ARBA00023125"/>
    </source>
</evidence>
<dbReference type="Pfam" id="PF00126">
    <property type="entry name" value="HTH_1"/>
    <property type="match status" value="1"/>
</dbReference>
<dbReference type="InterPro" id="IPR036388">
    <property type="entry name" value="WH-like_DNA-bd_sf"/>
</dbReference>
<keyword evidence="3" id="KW-0238">DNA-binding</keyword>
<keyword evidence="2" id="KW-0805">Transcription regulation</keyword>
<name>A0A2S3WL86_PSEPU</name>
<evidence type="ECO:0000256" key="2">
    <source>
        <dbReference type="ARBA" id="ARBA00023015"/>
    </source>
</evidence>
<dbReference type="FunFam" id="1.10.10.10:FF:000001">
    <property type="entry name" value="LysR family transcriptional regulator"/>
    <property type="match status" value="1"/>
</dbReference>
<keyword evidence="4" id="KW-0804">Transcription</keyword>
<accession>A0A2S3WL86</accession>
<dbReference type="SUPFAM" id="SSF46785">
    <property type="entry name" value="Winged helix' DNA-binding domain"/>
    <property type="match status" value="1"/>
</dbReference>
<organism evidence="6 7">
    <name type="scientific">Pseudomonas putida</name>
    <name type="common">Arthrobacter siderocapsulatus</name>
    <dbReference type="NCBI Taxonomy" id="303"/>
    <lineage>
        <taxon>Bacteria</taxon>
        <taxon>Pseudomonadati</taxon>
        <taxon>Pseudomonadota</taxon>
        <taxon>Gammaproteobacteria</taxon>
        <taxon>Pseudomonadales</taxon>
        <taxon>Pseudomonadaceae</taxon>
        <taxon>Pseudomonas</taxon>
    </lineage>
</organism>
<dbReference type="GO" id="GO:0003700">
    <property type="term" value="F:DNA-binding transcription factor activity"/>
    <property type="evidence" value="ECO:0007669"/>
    <property type="project" value="InterPro"/>
</dbReference>
<protein>
    <submittedName>
        <fullName evidence="6">LysR family transcriptional regulator</fullName>
    </submittedName>
</protein>
<dbReference type="InterPro" id="IPR000847">
    <property type="entry name" value="LysR_HTH_N"/>
</dbReference>
<dbReference type="GO" id="GO:0043565">
    <property type="term" value="F:sequence-specific DNA binding"/>
    <property type="evidence" value="ECO:0007669"/>
    <property type="project" value="TreeGrafter"/>
</dbReference>
<dbReference type="RefSeq" id="WP_023048086.1">
    <property type="nucleotide sequence ID" value="NZ_JAUTCF010000010.1"/>
</dbReference>
<evidence type="ECO:0000313" key="7">
    <source>
        <dbReference type="Proteomes" id="UP000237378"/>
    </source>
</evidence>
<sequence length="314" mass="34895">MDRALEMQVFCAVVDKGSFVGAVDALEMSKAAVSRHVNALEERLGVRLLQRTTRRLSLTEEGRVFYQQAREVLALMGEAESAVSSGNHEPAGVLRVNAPVSFGVLHLAPLWTAFLEQNPKIELDISLNDRQVDLVEEGYDVAVRIARLESSSLVGRRFASTRMRLCAAPSYIKSHAPVEVPQDLAEHRVIAYSNFSSGNEWSFTGPDGEHKVNTRSVIRCNNGDTCRSIALTAGGILLQPSFMVSEDLRRGDLVELLPEYRSVELGIYAVYPTRKHLASKVRAFINFLVEQFEQVDWESGYPAQKSQARAAKKM</sequence>
<dbReference type="PANTHER" id="PTHR30537:SF5">
    <property type="entry name" value="HTH-TYPE TRANSCRIPTIONAL ACTIVATOR TTDR-RELATED"/>
    <property type="match status" value="1"/>
</dbReference>
<dbReference type="PROSITE" id="PS50931">
    <property type="entry name" value="HTH_LYSR"/>
    <property type="match status" value="1"/>
</dbReference>
<comment type="similarity">
    <text evidence="1">Belongs to the LysR transcriptional regulatory family.</text>
</comment>
<dbReference type="SUPFAM" id="SSF53850">
    <property type="entry name" value="Periplasmic binding protein-like II"/>
    <property type="match status" value="1"/>
</dbReference>
<dbReference type="PANTHER" id="PTHR30537">
    <property type="entry name" value="HTH-TYPE TRANSCRIPTIONAL REGULATOR"/>
    <property type="match status" value="1"/>
</dbReference>
<gene>
    <name evidence="6" type="ORF">BGP82_27580</name>
</gene>
<dbReference type="InterPro" id="IPR036390">
    <property type="entry name" value="WH_DNA-bd_sf"/>
</dbReference>
<feature type="domain" description="HTH lysR-type" evidence="5">
    <location>
        <begin position="1"/>
        <end position="59"/>
    </location>
</feature>
<evidence type="ECO:0000313" key="6">
    <source>
        <dbReference type="EMBL" id="POF99609.1"/>
    </source>
</evidence>
<dbReference type="FunFam" id="3.40.190.290:FF:000001">
    <property type="entry name" value="Transcriptional regulator, LysR family"/>
    <property type="match status" value="1"/>
</dbReference>
<dbReference type="Proteomes" id="UP000237378">
    <property type="component" value="Unassembled WGS sequence"/>
</dbReference>
<dbReference type="Pfam" id="PF03466">
    <property type="entry name" value="LysR_substrate"/>
    <property type="match status" value="1"/>
</dbReference>
<comment type="caution">
    <text evidence="6">The sequence shown here is derived from an EMBL/GenBank/DDBJ whole genome shotgun (WGS) entry which is preliminary data.</text>
</comment>
<dbReference type="AlphaFoldDB" id="A0A2S3WL86"/>
<dbReference type="Gene3D" id="1.10.10.10">
    <property type="entry name" value="Winged helix-like DNA-binding domain superfamily/Winged helix DNA-binding domain"/>
    <property type="match status" value="1"/>
</dbReference>